<dbReference type="Proteomes" id="UP000539075">
    <property type="component" value="Unassembled WGS sequence"/>
</dbReference>
<dbReference type="InterPro" id="IPR038488">
    <property type="entry name" value="Integrase_DNA-bd_sf"/>
</dbReference>
<dbReference type="InterPro" id="IPR013762">
    <property type="entry name" value="Integrase-like_cat_sf"/>
</dbReference>
<evidence type="ECO:0000259" key="5">
    <source>
        <dbReference type="PROSITE" id="PS51898"/>
    </source>
</evidence>
<dbReference type="EMBL" id="JACHGO010000003">
    <property type="protein sequence ID" value="MBB5143051.1"/>
    <property type="molecule type" value="Genomic_DNA"/>
</dbReference>
<dbReference type="Gene3D" id="1.10.150.130">
    <property type="match status" value="1"/>
</dbReference>
<dbReference type="InterPro" id="IPR025166">
    <property type="entry name" value="Integrase_DNA_bind_dom"/>
</dbReference>
<dbReference type="InterPro" id="IPR010998">
    <property type="entry name" value="Integrase_recombinase_N"/>
</dbReference>
<dbReference type="InterPro" id="IPR053876">
    <property type="entry name" value="Phage_int_M"/>
</dbReference>
<dbReference type="Pfam" id="PF13356">
    <property type="entry name" value="Arm-DNA-bind_3"/>
    <property type="match status" value="1"/>
</dbReference>
<dbReference type="GO" id="GO:0006310">
    <property type="term" value="P:DNA recombination"/>
    <property type="evidence" value="ECO:0007669"/>
    <property type="project" value="UniProtKB-KW"/>
</dbReference>
<gene>
    <name evidence="6" type="ORF">HNQ38_001139</name>
</gene>
<dbReference type="PANTHER" id="PTHR30629:SF2">
    <property type="entry name" value="PROPHAGE INTEGRASE INTS-RELATED"/>
    <property type="match status" value="1"/>
</dbReference>
<dbReference type="PANTHER" id="PTHR30629">
    <property type="entry name" value="PROPHAGE INTEGRASE"/>
    <property type="match status" value="1"/>
</dbReference>
<dbReference type="InterPro" id="IPR002104">
    <property type="entry name" value="Integrase_catalytic"/>
</dbReference>
<dbReference type="Pfam" id="PF22022">
    <property type="entry name" value="Phage_int_M"/>
    <property type="match status" value="1"/>
</dbReference>
<evidence type="ECO:0000256" key="3">
    <source>
        <dbReference type="ARBA" id="ARBA00023125"/>
    </source>
</evidence>
<evidence type="ECO:0000256" key="2">
    <source>
        <dbReference type="ARBA" id="ARBA00022908"/>
    </source>
</evidence>
<reference evidence="6 7" key="1">
    <citation type="submission" date="2020-08" db="EMBL/GenBank/DDBJ databases">
        <title>Genomic Encyclopedia of Type Strains, Phase IV (KMG-IV): sequencing the most valuable type-strain genomes for metagenomic binning, comparative biology and taxonomic classification.</title>
        <authorList>
            <person name="Goeker M."/>
        </authorList>
    </citation>
    <scope>NUCLEOTIDE SEQUENCE [LARGE SCALE GENOMIC DNA]</scope>
    <source>
        <strain evidence="6 7">DSM 11275</strain>
    </source>
</reference>
<dbReference type="InterPro" id="IPR050808">
    <property type="entry name" value="Phage_Integrase"/>
</dbReference>
<keyword evidence="3" id="KW-0238">DNA-binding</keyword>
<evidence type="ECO:0000313" key="7">
    <source>
        <dbReference type="Proteomes" id="UP000539075"/>
    </source>
</evidence>
<keyword evidence="7" id="KW-1185">Reference proteome</keyword>
<dbReference type="SUPFAM" id="SSF56349">
    <property type="entry name" value="DNA breaking-rejoining enzymes"/>
    <property type="match status" value="1"/>
</dbReference>
<dbReference type="Gene3D" id="3.30.160.390">
    <property type="entry name" value="Integrase, DNA-binding domain"/>
    <property type="match status" value="1"/>
</dbReference>
<dbReference type="GO" id="GO:0003677">
    <property type="term" value="F:DNA binding"/>
    <property type="evidence" value="ECO:0007669"/>
    <property type="project" value="UniProtKB-KW"/>
</dbReference>
<dbReference type="GO" id="GO:0015074">
    <property type="term" value="P:DNA integration"/>
    <property type="evidence" value="ECO:0007669"/>
    <property type="project" value="UniProtKB-KW"/>
</dbReference>
<dbReference type="PROSITE" id="PS51898">
    <property type="entry name" value="TYR_RECOMBINASE"/>
    <property type="match status" value="1"/>
</dbReference>
<dbReference type="InterPro" id="IPR011010">
    <property type="entry name" value="DNA_brk_join_enz"/>
</dbReference>
<keyword evidence="2" id="KW-0229">DNA integration</keyword>
<evidence type="ECO:0000256" key="4">
    <source>
        <dbReference type="ARBA" id="ARBA00023172"/>
    </source>
</evidence>
<comment type="caution">
    <text evidence="6">The sequence shown here is derived from an EMBL/GenBank/DDBJ whole genome shotgun (WGS) entry which is preliminary data.</text>
</comment>
<dbReference type="RefSeq" id="WP_183718423.1">
    <property type="nucleotide sequence ID" value="NZ_JACHGO010000003.1"/>
</dbReference>
<evidence type="ECO:0000256" key="1">
    <source>
        <dbReference type="ARBA" id="ARBA00008857"/>
    </source>
</evidence>
<evidence type="ECO:0000313" key="6">
    <source>
        <dbReference type="EMBL" id="MBB5143051.1"/>
    </source>
</evidence>
<dbReference type="Gene3D" id="1.10.443.10">
    <property type="entry name" value="Intergrase catalytic core"/>
    <property type="match status" value="1"/>
</dbReference>
<sequence>MALSDMAIKKAKPREKIYTLKDADGLYLEIKPSGKKYWRLRYWIDSKENRLSIGEYPLISLAEARSRRDEKRRMIKDGIDPVAQVREQKAAVAPDKFFESVAREWAQKNANKWTEGHAELSLRRLEMNIFPYIGQKPIGEISAPELLECLRRVEARGALEVTRRVRGLCSMIFRYAIATGKAERDVAADLIGACATPKKQHRPTITDPQEVGRLMQAIDACSASAVVYCALRLAPLVFVRPGELRNAEWCEFNLEAAEWRIPAHKTKMRSLHIVPLSTQALDILKELHPLTGDGNFLFPSVRTASRPMSDNTINVALRRIGYAKEEICGHGFRAMASTLLNELGWNRDAIERQLAHGERNKIRAAYNHAEFLPERRKMMQAWADYLEQLCQKA</sequence>
<protein>
    <submittedName>
        <fullName evidence="6">Integrase</fullName>
    </submittedName>
</protein>
<organism evidence="6 7">
    <name type="scientific">Desulfovibrio intestinalis</name>
    <dbReference type="NCBI Taxonomy" id="58621"/>
    <lineage>
        <taxon>Bacteria</taxon>
        <taxon>Pseudomonadati</taxon>
        <taxon>Thermodesulfobacteriota</taxon>
        <taxon>Desulfovibrionia</taxon>
        <taxon>Desulfovibrionales</taxon>
        <taxon>Desulfovibrionaceae</taxon>
        <taxon>Desulfovibrio</taxon>
    </lineage>
</organism>
<keyword evidence="4" id="KW-0233">DNA recombination</keyword>
<name>A0A7W8BZZ2_9BACT</name>
<accession>A0A7W8BZZ2</accession>
<dbReference type="AlphaFoldDB" id="A0A7W8BZZ2"/>
<feature type="domain" description="Tyr recombinase" evidence="5">
    <location>
        <begin position="201"/>
        <end position="380"/>
    </location>
</feature>
<dbReference type="CDD" id="cd00801">
    <property type="entry name" value="INT_P4_C"/>
    <property type="match status" value="1"/>
</dbReference>
<dbReference type="Pfam" id="PF00589">
    <property type="entry name" value="Phage_integrase"/>
    <property type="match status" value="1"/>
</dbReference>
<proteinExistence type="inferred from homology"/>
<comment type="similarity">
    <text evidence="1">Belongs to the 'phage' integrase family.</text>
</comment>